<name>A0A165BHW9_EXIGL</name>
<sequence length="368" mass="41196">MLLTWATIPGELQGAIASFCDAPTLACVCLLDRSWNDVGTRALYSSIDLDVSSTEDTCRRAIACACTLRFTTKAALVRELVLRSVVRRGEWLIESRTRVAFNTLSVALDRLHSLKYLRILVDNERHGFLPVAVLWQDLSAGAFNLRVLEVPSQSLVSEWTTVHTILRAQPSTLHILGRYGSVREEDKALSWNALEAAAMSGHAVFYRDAADERHIICYPKLYPPTYFSQYFASIPRIGTPITGLTLHVLTEATIPLAIAALPPLLKDVPALAFLITRLDMPGSQDHDLVAAVLAHFPRLRYLRIDLEGEDRHLDVDMQSEQLIQLACKARERGCPDLLRLEIGNVSVSMSLRGNWEESMWKAKWFQSA</sequence>
<evidence type="ECO:0000313" key="2">
    <source>
        <dbReference type="Proteomes" id="UP000077266"/>
    </source>
</evidence>
<proteinExistence type="predicted"/>
<reference evidence="1 2" key="1">
    <citation type="journal article" date="2016" name="Mol. Biol. Evol.">
        <title>Comparative Genomics of Early-Diverging Mushroom-Forming Fungi Provides Insights into the Origins of Lignocellulose Decay Capabilities.</title>
        <authorList>
            <person name="Nagy L.G."/>
            <person name="Riley R."/>
            <person name="Tritt A."/>
            <person name="Adam C."/>
            <person name="Daum C."/>
            <person name="Floudas D."/>
            <person name="Sun H."/>
            <person name="Yadav J.S."/>
            <person name="Pangilinan J."/>
            <person name="Larsson K.H."/>
            <person name="Matsuura K."/>
            <person name="Barry K."/>
            <person name="Labutti K."/>
            <person name="Kuo R."/>
            <person name="Ohm R.A."/>
            <person name="Bhattacharya S.S."/>
            <person name="Shirouzu T."/>
            <person name="Yoshinaga Y."/>
            <person name="Martin F.M."/>
            <person name="Grigoriev I.V."/>
            <person name="Hibbett D.S."/>
        </authorList>
    </citation>
    <scope>NUCLEOTIDE SEQUENCE [LARGE SCALE GENOMIC DNA]</scope>
    <source>
        <strain evidence="1 2">HHB12029</strain>
    </source>
</reference>
<gene>
    <name evidence="1" type="ORF">EXIGLDRAFT_732475</name>
</gene>
<keyword evidence="2" id="KW-1185">Reference proteome</keyword>
<evidence type="ECO:0000313" key="1">
    <source>
        <dbReference type="EMBL" id="KZV80683.1"/>
    </source>
</evidence>
<dbReference type="Proteomes" id="UP000077266">
    <property type="component" value="Unassembled WGS sequence"/>
</dbReference>
<protein>
    <recommendedName>
        <fullName evidence="3">F-box domain-containing protein</fullName>
    </recommendedName>
</protein>
<dbReference type="AlphaFoldDB" id="A0A165BHW9"/>
<dbReference type="EMBL" id="KV426459">
    <property type="protein sequence ID" value="KZV80683.1"/>
    <property type="molecule type" value="Genomic_DNA"/>
</dbReference>
<evidence type="ECO:0008006" key="3">
    <source>
        <dbReference type="Google" id="ProtNLM"/>
    </source>
</evidence>
<accession>A0A165BHW9</accession>
<organism evidence="1 2">
    <name type="scientific">Exidia glandulosa HHB12029</name>
    <dbReference type="NCBI Taxonomy" id="1314781"/>
    <lineage>
        <taxon>Eukaryota</taxon>
        <taxon>Fungi</taxon>
        <taxon>Dikarya</taxon>
        <taxon>Basidiomycota</taxon>
        <taxon>Agaricomycotina</taxon>
        <taxon>Agaricomycetes</taxon>
        <taxon>Auriculariales</taxon>
        <taxon>Exidiaceae</taxon>
        <taxon>Exidia</taxon>
    </lineage>
</organism>
<dbReference type="InParanoid" id="A0A165BHW9"/>